<comment type="caution">
    <text evidence="2">The sequence shown here is derived from an EMBL/GenBank/DDBJ whole genome shotgun (WGS) entry which is preliminary data.</text>
</comment>
<dbReference type="EMBL" id="CABR01000069">
    <property type="protein sequence ID" value="CBI10085.1"/>
    <property type="molecule type" value="Genomic_DNA"/>
</dbReference>
<dbReference type="PANTHER" id="PTHR47245">
    <property type="entry name" value="PEPTIDYLPROLYL ISOMERASE"/>
    <property type="match status" value="1"/>
</dbReference>
<dbReference type="InterPro" id="IPR050245">
    <property type="entry name" value="PrsA_foldase"/>
</dbReference>
<dbReference type="AlphaFoldDB" id="E6QS63"/>
<organism evidence="2">
    <name type="scientific">mine drainage metagenome</name>
    <dbReference type="NCBI Taxonomy" id="410659"/>
    <lineage>
        <taxon>unclassified sequences</taxon>
        <taxon>metagenomes</taxon>
        <taxon>ecological metagenomes</taxon>
    </lineage>
</organism>
<dbReference type="PROSITE" id="PS01096">
    <property type="entry name" value="PPIC_PPIASE_1"/>
    <property type="match status" value="1"/>
</dbReference>
<evidence type="ECO:0000313" key="2">
    <source>
        <dbReference type="EMBL" id="CBI10085.1"/>
    </source>
</evidence>
<feature type="domain" description="PpiC" evidence="1">
    <location>
        <begin position="153"/>
        <end position="243"/>
    </location>
</feature>
<dbReference type="SUPFAM" id="SSF109998">
    <property type="entry name" value="Triger factor/SurA peptide-binding domain-like"/>
    <property type="match status" value="1"/>
</dbReference>
<dbReference type="InterPro" id="IPR027304">
    <property type="entry name" value="Trigger_fact/SurA_dom_sf"/>
</dbReference>
<dbReference type="InterPro" id="IPR023058">
    <property type="entry name" value="PPIase_PpiC_CS"/>
</dbReference>
<accession>E6QS63</accession>
<protein>
    <submittedName>
        <fullName evidence="2">Putative PpiC-type peptidyl-prolyl cis-trans isomerase</fullName>
        <ecNumber evidence="2">5.2.1.8</ecNumber>
    </submittedName>
</protein>
<dbReference type="InterPro" id="IPR046357">
    <property type="entry name" value="PPIase_dom_sf"/>
</dbReference>
<reference evidence="2" key="1">
    <citation type="submission" date="2009-10" db="EMBL/GenBank/DDBJ databases">
        <title>Diversity of trophic interactions inside an arsenic-rich microbial ecosystem.</title>
        <authorList>
            <person name="Bertin P.N."/>
            <person name="Heinrich-Salmeron A."/>
            <person name="Pelletier E."/>
            <person name="Goulhen-Chollet F."/>
            <person name="Arsene-Ploetze F."/>
            <person name="Gallien S."/>
            <person name="Calteau A."/>
            <person name="Vallenet D."/>
            <person name="Casiot C."/>
            <person name="Chane-Woon-Ming B."/>
            <person name="Giloteaux L."/>
            <person name="Barakat M."/>
            <person name="Bonnefoy V."/>
            <person name="Bruneel O."/>
            <person name="Chandler M."/>
            <person name="Cleiss J."/>
            <person name="Duran R."/>
            <person name="Elbaz-Poulichet F."/>
            <person name="Fonknechten N."/>
            <person name="Lauga B."/>
            <person name="Mornico D."/>
            <person name="Ortet P."/>
            <person name="Schaeffer C."/>
            <person name="Siguier P."/>
            <person name="Alexander Thil Smith A."/>
            <person name="Van Dorsselaer A."/>
            <person name="Weissenbach J."/>
            <person name="Medigue C."/>
            <person name="Le Paslier D."/>
        </authorList>
    </citation>
    <scope>NUCLEOTIDE SEQUENCE</scope>
</reference>
<sequence length="282" mass="30404">MQLKKIVIATTWALGLTALTGCHAADNGATPQAAAGQTAAAPAVTGKVMAVVNGSPIPQAELNALEQDRTAQGQPVNDQIAAALRESLIDGEILAQQAVKQGLDQDSNLQMRLKLAKTQMLAQAFLANYVKAHPITEAAMKAEYDRAKTAAGDKEYEVEHILVASEGDARKIIAQLNQKAKFETLAKKDSKDSTAQNGGNLGWVTPAGLVKPFSDAMVQLKKGEYTKEPVKTQFGWHVIRLVDIRELKFPPYDQVKAQVRAGLEQQEVKKEIADLRAAAKVE</sequence>
<dbReference type="EC" id="5.2.1.8" evidence="2"/>
<dbReference type="Gene3D" id="3.10.50.40">
    <property type="match status" value="1"/>
</dbReference>
<dbReference type="InterPro" id="IPR000297">
    <property type="entry name" value="PPIase_PpiC"/>
</dbReference>
<dbReference type="PROSITE" id="PS50198">
    <property type="entry name" value="PPIC_PPIASE_2"/>
    <property type="match status" value="1"/>
</dbReference>
<dbReference type="PROSITE" id="PS51257">
    <property type="entry name" value="PROKAR_LIPOPROTEIN"/>
    <property type="match status" value="1"/>
</dbReference>
<keyword evidence="2" id="KW-0413">Isomerase</keyword>
<gene>
    <name evidence="2" type="ORF">CARN7_0846</name>
</gene>
<dbReference type="Gene3D" id="1.10.8.1040">
    <property type="match status" value="1"/>
</dbReference>
<dbReference type="GO" id="GO:0003755">
    <property type="term" value="F:peptidyl-prolyl cis-trans isomerase activity"/>
    <property type="evidence" value="ECO:0007669"/>
    <property type="project" value="UniProtKB-EC"/>
</dbReference>
<dbReference type="Pfam" id="PF13616">
    <property type="entry name" value="Rotamase_3"/>
    <property type="match status" value="1"/>
</dbReference>
<name>E6QS63_9ZZZZ</name>
<dbReference type="SUPFAM" id="SSF54534">
    <property type="entry name" value="FKBP-like"/>
    <property type="match status" value="1"/>
</dbReference>
<proteinExistence type="predicted"/>
<evidence type="ECO:0000259" key="1">
    <source>
        <dbReference type="PROSITE" id="PS50198"/>
    </source>
</evidence>
<dbReference type="PANTHER" id="PTHR47245:SF2">
    <property type="entry name" value="PEPTIDYL-PROLYL CIS-TRANS ISOMERASE HP_0175-RELATED"/>
    <property type="match status" value="1"/>
</dbReference>